<evidence type="ECO:0008006" key="3">
    <source>
        <dbReference type="Google" id="ProtNLM"/>
    </source>
</evidence>
<dbReference type="EMBL" id="JAUMKJ010000045">
    <property type="protein sequence ID" value="MDO3680724.1"/>
    <property type="molecule type" value="Genomic_DNA"/>
</dbReference>
<gene>
    <name evidence="1" type="ORF">Q3C12_27325</name>
</gene>
<evidence type="ECO:0000313" key="2">
    <source>
        <dbReference type="Proteomes" id="UP001168883"/>
    </source>
</evidence>
<dbReference type="InterPro" id="IPR043519">
    <property type="entry name" value="NT_sf"/>
</dbReference>
<sequence>MNKEALLRIADMLNRNAVDWGLGGSSMLWFHGLADRPNDIDLLVAEHDALRAHELLSRLGTHEAVKPKEPFCTKHFTQYTILGTEVDVIGLFGIRHAEGVYRLDWRRDESTRVELLEGVSIPLTPLEDWFVLYLLMSGRGGKADLIEACLKRQGVRRDRLEAALRRPLPTEVRARVLAAMAAAEG</sequence>
<protein>
    <recommendedName>
        <fullName evidence="3">Nucleotidyltransferase family protein</fullName>
    </recommendedName>
</protein>
<proteinExistence type="predicted"/>
<accession>A0ABT8VIF4</accession>
<keyword evidence="2" id="KW-1185">Reference proteome</keyword>
<reference evidence="1" key="1">
    <citation type="submission" date="2023-07" db="EMBL/GenBank/DDBJ databases">
        <authorList>
            <person name="Aktuganov G."/>
            <person name="Boyko T."/>
            <person name="Delegan Y."/>
            <person name="Galimzianova N."/>
            <person name="Gilvanova E."/>
            <person name="Korobov V."/>
            <person name="Kuzmina L."/>
            <person name="Melentiev A."/>
            <person name="Milman P."/>
            <person name="Ryabova A."/>
            <person name="Stupak E."/>
            <person name="Yasakov T."/>
            <person name="Zharikova N."/>
            <person name="Zhurenko E."/>
        </authorList>
    </citation>
    <scope>NUCLEOTIDE SEQUENCE</scope>
    <source>
        <strain evidence="1">IB-739</strain>
    </source>
</reference>
<dbReference type="Gene3D" id="3.30.460.40">
    <property type="match status" value="1"/>
</dbReference>
<evidence type="ECO:0000313" key="1">
    <source>
        <dbReference type="EMBL" id="MDO3680724.1"/>
    </source>
</evidence>
<dbReference type="SUPFAM" id="SSF81301">
    <property type="entry name" value="Nucleotidyltransferase"/>
    <property type="match status" value="1"/>
</dbReference>
<organism evidence="1 2">
    <name type="scientific">Paenibacillus ehimensis</name>
    <dbReference type="NCBI Taxonomy" id="79264"/>
    <lineage>
        <taxon>Bacteria</taxon>
        <taxon>Bacillati</taxon>
        <taxon>Bacillota</taxon>
        <taxon>Bacilli</taxon>
        <taxon>Bacillales</taxon>
        <taxon>Paenibacillaceae</taxon>
        <taxon>Paenibacillus</taxon>
    </lineage>
</organism>
<dbReference type="RefSeq" id="WP_302880909.1">
    <property type="nucleotide sequence ID" value="NZ_JAUMKJ010000045.1"/>
</dbReference>
<comment type="caution">
    <text evidence="1">The sequence shown here is derived from an EMBL/GenBank/DDBJ whole genome shotgun (WGS) entry which is preliminary data.</text>
</comment>
<dbReference type="Proteomes" id="UP001168883">
    <property type="component" value="Unassembled WGS sequence"/>
</dbReference>
<name>A0ABT8VIF4_9BACL</name>